<proteinExistence type="predicted"/>
<accession>A0A7J8WBA0</accession>
<dbReference type="PANTHER" id="PTHR48200:SF1">
    <property type="entry name" value="AMINOTRANSFERASE-LIKE PLANT MOBILE DOMAIN-CONTAINING PROTEIN"/>
    <property type="match status" value="1"/>
</dbReference>
<reference evidence="1 2" key="1">
    <citation type="journal article" date="2019" name="Genome Biol. Evol.">
        <title>Insights into the evolution of the New World diploid cottons (Gossypium, subgenus Houzingenia) based on genome sequencing.</title>
        <authorList>
            <person name="Grover C.E."/>
            <person name="Arick M.A. 2nd"/>
            <person name="Thrash A."/>
            <person name="Conover J.L."/>
            <person name="Sanders W.S."/>
            <person name="Peterson D.G."/>
            <person name="Frelichowski J.E."/>
            <person name="Scheffler J.A."/>
            <person name="Scheffler B.E."/>
            <person name="Wendel J.F."/>
        </authorList>
    </citation>
    <scope>NUCLEOTIDE SEQUENCE [LARGE SCALE GENOMIC DNA]</scope>
    <source>
        <strain evidence="1">57</strain>
        <tissue evidence="1">Leaf</tissue>
    </source>
</reference>
<dbReference type="AlphaFoldDB" id="A0A7J8WBA0"/>
<gene>
    <name evidence="1" type="ORF">Goklo_029502</name>
</gene>
<comment type="caution">
    <text evidence="1">The sequence shown here is derived from an EMBL/GenBank/DDBJ whole genome shotgun (WGS) entry which is preliminary data.</text>
</comment>
<evidence type="ECO:0000313" key="2">
    <source>
        <dbReference type="Proteomes" id="UP000593573"/>
    </source>
</evidence>
<sequence>MNITGISEQWITTRINIYGLVIFPRALGHVDEAVSDLFDRLDKGVTPIPAILNVDKISYRVFSEHYSPLKEIVATPRRDDISKENWMTILQNLQEEDVEWGAPWLIPNRILQYDSRQFVLATHGLVQCEFSYRGDNYKRKVKEISQA</sequence>
<dbReference type="EMBL" id="JABFAB010243873">
    <property type="protein sequence ID" value="MBA0672203.1"/>
    <property type="molecule type" value="Genomic_DNA"/>
</dbReference>
<protein>
    <submittedName>
        <fullName evidence="1">Uncharacterized protein</fullName>
    </submittedName>
</protein>
<keyword evidence="2" id="KW-1185">Reference proteome</keyword>
<evidence type="ECO:0000313" key="1">
    <source>
        <dbReference type="EMBL" id="MBA0672203.1"/>
    </source>
</evidence>
<organism evidence="1 2">
    <name type="scientific">Gossypium klotzschianum</name>
    <dbReference type="NCBI Taxonomy" id="34286"/>
    <lineage>
        <taxon>Eukaryota</taxon>
        <taxon>Viridiplantae</taxon>
        <taxon>Streptophyta</taxon>
        <taxon>Embryophyta</taxon>
        <taxon>Tracheophyta</taxon>
        <taxon>Spermatophyta</taxon>
        <taxon>Magnoliopsida</taxon>
        <taxon>eudicotyledons</taxon>
        <taxon>Gunneridae</taxon>
        <taxon>Pentapetalae</taxon>
        <taxon>rosids</taxon>
        <taxon>malvids</taxon>
        <taxon>Malvales</taxon>
        <taxon>Malvaceae</taxon>
        <taxon>Malvoideae</taxon>
        <taxon>Gossypium</taxon>
    </lineage>
</organism>
<dbReference type="PANTHER" id="PTHR48200">
    <property type="entry name" value="PROTEIN, PUTATIVE-RELATED"/>
    <property type="match status" value="1"/>
</dbReference>
<dbReference type="Proteomes" id="UP000593573">
    <property type="component" value="Unassembled WGS sequence"/>
</dbReference>
<name>A0A7J8WBA0_9ROSI</name>
<dbReference type="OrthoDB" id="1430424at2759"/>